<keyword evidence="3" id="KW-0378">Hydrolase</keyword>
<dbReference type="AlphaFoldDB" id="A0A424WE81"/>
<gene>
    <name evidence="6" type="ORF">DY367_12300</name>
</gene>
<reference evidence="6 7" key="1">
    <citation type="submission" date="2018-08" db="EMBL/GenBank/DDBJ databases">
        <title>Achromobacter xylosoxidans Genome sequencing and assembly.</title>
        <authorList>
            <person name="Wang R."/>
            <person name="Rensing C."/>
            <person name="Li Y."/>
        </authorList>
    </citation>
    <scope>NUCLEOTIDE SEQUENCE [LARGE SCALE GENOMIC DNA]</scope>
    <source>
        <strain evidence="6 7">GD003A</strain>
    </source>
</reference>
<feature type="domain" description="Succinylglutamate desuccinylase/Aspartoacylase catalytic" evidence="5">
    <location>
        <begin position="44"/>
        <end position="238"/>
    </location>
</feature>
<dbReference type="SUPFAM" id="SSF53187">
    <property type="entry name" value="Zn-dependent exopeptidases"/>
    <property type="match status" value="1"/>
</dbReference>
<evidence type="ECO:0000259" key="5">
    <source>
        <dbReference type="Pfam" id="PF24827"/>
    </source>
</evidence>
<dbReference type="EMBL" id="QVXO01000015">
    <property type="protein sequence ID" value="RPJ91553.1"/>
    <property type="molecule type" value="Genomic_DNA"/>
</dbReference>
<dbReference type="Proteomes" id="UP000285324">
    <property type="component" value="Unassembled WGS sequence"/>
</dbReference>
<evidence type="ECO:0000256" key="2">
    <source>
        <dbReference type="ARBA" id="ARBA00022723"/>
    </source>
</evidence>
<dbReference type="GO" id="GO:0046872">
    <property type="term" value="F:metal ion binding"/>
    <property type="evidence" value="ECO:0007669"/>
    <property type="project" value="UniProtKB-KW"/>
</dbReference>
<sequence length="341" mass="36659">MGVIRDFLSDFSGPALKQGAIDVGTMASGMAVELPFVAIRGARPGKTLWLNGQVHGDEINGILAALRFARSLDPATMSGNVVVTPTANPHALDSRRKRNPYDDLDLDQCYPGNPGGLISERLAHALMQEIRGTADLLINLHTMNALFDSRVYAVYKVHPDSPLSEEALLDLIALFEPNVACRMDVGGKGELPGNIAGALDYQCLALGIPAFMLELGGGSRCEIANVDQAERGFARLAARLGILDGQADDFVAKRVRRVTRRGWLTFAHGGLFMPAVEAGVTLPAGSLLGATMDLHGNPLERIELAHDAVVIGLRRDPVVHTGERAAFVAREWEEVETNIAR</sequence>
<dbReference type="PANTHER" id="PTHR37326:SF1">
    <property type="entry name" value="BLL3975 PROTEIN"/>
    <property type="match status" value="1"/>
</dbReference>
<dbReference type="GO" id="GO:0016788">
    <property type="term" value="F:hydrolase activity, acting on ester bonds"/>
    <property type="evidence" value="ECO:0007669"/>
    <property type="project" value="InterPro"/>
</dbReference>
<keyword evidence="4" id="KW-0862">Zinc</keyword>
<protein>
    <submittedName>
        <fullName evidence="6">Peptidase M14</fullName>
    </submittedName>
</protein>
<dbReference type="PIRSF" id="PIRSF039012">
    <property type="entry name" value="ASP"/>
    <property type="match status" value="1"/>
</dbReference>
<dbReference type="InterPro" id="IPR043795">
    <property type="entry name" value="N-alpha-Ac-DABA-like"/>
</dbReference>
<evidence type="ECO:0000256" key="1">
    <source>
        <dbReference type="ARBA" id="ARBA00001947"/>
    </source>
</evidence>
<keyword evidence="2" id="KW-0479">Metal-binding</keyword>
<evidence type="ECO:0000313" key="6">
    <source>
        <dbReference type="EMBL" id="RPJ91553.1"/>
    </source>
</evidence>
<dbReference type="InterPro" id="IPR055438">
    <property type="entry name" value="AstE_AspA_cat"/>
</dbReference>
<dbReference type="InterPro" id="IPR053138">
    <property type="entry name" value="N-alpha-Ac-DABA_deacetylase"/>
</dbReference>
<evidence type="ECO:0000256" key="4">
    <source>
        <dbReference type="ARBA" id="ARBA00022833"/>
    </source>
</evidence>
<dbReference type="CDD" id="cd06255">
    <property type="entry name" value="M14_ASTE_ASPA-like"/>
    <property type="match status" value="1"/>
</dbReference>
<evidence type="ECO:0000256" key="3">
    <source>
        <dbReference type="ARBA" id="ARBA00022801"/>
    </source>
</evidence>
<proteinExistence type="predicted"/>
<organism evidence="6 7">
    <name type="scientific">Alcaligenes xylosoxydans xylosoxydans</name>
    <name type="common">Achromobacter xylosoxidans</name>
    <dbReference type="NCBI Taxonomy" id="85698"/>
    <lineage>
        <taxon>Bacteria</taxon>
        <taxon>Pseudomonadati</taxon>
        <taxon>Pseudomonadota</taxon>
        <taxon>Betaproteobacteria</taxon>
        <taxon>Burkholderiales</taxon>
        <taxon>Alcaligenaceae</taxon>
        <taxon>Achromobacter</taxon>
    </lineage>
</organism>
<comment type="caution">
    <text evidence="6">The sequence shown here is derived from an EMBL/GenBank/DDBJ whole genome shotgun (WGS) entry which is preliminary data.</text>
</comment>
<dbReference type="Gene3D" id="3.40.630.10">
    <property type="entry name" value="Zn peptidases"/>
    <property type="match status" value="1"/>
</dbReference>
<name>A0A424WE81_ALCXX</name>
<dbReference type="PANTHER" id="PTHR37326">
    <property type="entry name" value="BLL3975 PROTEIN"/>
    <property type="match status" value="1"/>
</dbReference>
<dbReference type="Pfam" id="PF24827">
    <property type="entry name" value="AstE_AspA_cat"/>
    <property type="match status" value="1"/>
</dbReference>
<dbReference type="OrthoDB" id="9782876at2"/>
<evidence type="ECO:0000313" key="7">
    <source>
        <dbReference type="Proteomes" id="UP000285324"/>
    </source>
</evidence>
<accession>A0A424WE81</accession>
<comment type="cofactor">
    <cofactor evidence="1">
        <name>Zn(2+)</name>
        <dbReference type="ChEBI" id="CHEBI:29105"/>
    </cofactor>
</comment>
<dbReference type="GO" id="GO:0016811">
    <property type="term" value="F:hydrolase activity, acting on carbon-nitrogen (but not peptide) bonds, in linear amides"/>
    <property type="evidence" value="ECO:0007669"/>
    <property type="project" value="InterPro"/>
</dbReference>